<protein>
    <submittedName>
        <fullName evidence="2">Uncharacterized protein</fullName>
    </submittedName>
</protein>
<evidence type="ECO:0000313" key="3">
    <source>
        <dbReference type="Proteomes" id="UP000253551"/>
    </source>
</evidence>
<reference evidence="2 3" key="1">
    <citation type="journal article" date="2018" name="G3 (Bethesda)">
        <title>Phylogenetic and Phylogenomic Definition of Rhizopus Species.</title>
        <authorList>
            <person name="Gryganskyi A.P."/>
            <person name="Golan J."/>
            <person name="Dolatabadi S."/>
            <person name="Mondo S."/>
            <person name="Robb S."/>
            <person name="Idnurm A."/>
            <person name="Muszewska A."/>
            <person name="Steczkiewicz K."/>
            <person name="Masonjones S."/>
            <person name="Liao H.L."/>
            <person name="Gajdeczka M.T."/>
            <person name="Anike F."/>
            <person name="Vuek A."/>
            <person name="Anishchenko I.M."/>
            <person name="Voigt K."/>
            <person name="de Hoog G.S."/>
            <person name="Smith M.E."/>
            <person name="Heitman J."/>
            <person name="Vilgalys R."/>
            <person name="Stajich J.E."/>
        </authorList>
    </citation>
    <scope>NUCLEOTIDE SEQUENCE [LARGE SCALE GENOMIC DNA]</scope>
    <source>
        <strain evidence="2 3">LSU 92-RS-03</strain>
    </source>
</reference>
<evidence type="ECO:0000256" key="1">
    <source>
        <dbReference type="SAM" id="MobiDB-lite"/>
    </source>
</evidence>
<accession>A0A367KDL9</accession>
<proteinExistence type="predicted"/>
<sequence>MVLSRRNQNRTFPITIISSGRNSSQQTGYSSWAEVVSSSARKIQSFRPMMITSSVPTTNTAITDVPLISASNAPSSIHQNQIEKTPLFAFTLTKPDMESQLSRFDQVLDLGVTTVEGCFTGQEYATLNYLQPEISIPDLNLCNGADCPQHKKFSKCYNSNEREHRMCQCPRNNTIDTTTAPSKKRIANKERKVPSPTVDQEVNQVAPSLGYQIKKAMTEKDPETTIESDEEPMIEQAKKSIGGLAGPVTTEIHSGLESKQQIVKRPDSQIMLSHVPKHIRLNEQYCTHMTASISMVEIIEESKQSPREYNTGLDELPYQRFLPGRYIAKNGLAVQAMMEDAQKHSIEASKRRLRLGAEAISGKNV</sequence>
<comment type="caution">
    <text evidence="2">The sequence shown here is derived from an EMBL/GenBank/DDBJ whole genome shotgun (WGS) entry which is preliminary data.</text>
</comment>
<dbReference type="AlphaFoldDB" id="A0A367KDL9"/>
<keyword evidence="3" id="KW-1185">Reference proteome</keyword>
<feature type="region of interest" description="Disordered" evidence="1">
    <location>
        <begin position="175"/>
        <end position="197"/>
    </location>
</feature>
<organism evidence="2 3">
    <name type="scientific">Rhizopus stolonifer</name>
    <name type="common">Rhizopus nigricans</name>
    <dbReference type="NCBI Taxonomy" id="4846"/>
    <lineage>
        <taxon>Eukaryota</taxon>
        <taxon>Fungi</taxon>
        <taxon>Fungi incertae sedis</taxon>
        <taxon>Mucoromycota</taxon>
        <taxon>Mucoromycotina</taxon>
        <taxon>Mucoromycetes</taxon>
        <taxon>Mucorales</taxon>
        <taxon>Mucorineae</taxon>
        <taxon>Rhizopodaceae</taxon>
        <taxon>Rhizopus</taxon>
    </lineage>
</organism>
<evidence type="ECO:0000313" key="2">
    <source>
        <dbReference type="EMBL" id="RCI00200.1"/>
    </source>
</evidence>
<dbReference type="Proteomes" id="UP000253551">
    <property type="component" value="Unassembled WGS sequence"/>
</dbReference>
<dbReference type="EMBL" id="PJQM01001867">
    <property type="protein sequence ID" value="RCI00200.1"/>
    <property type="molecule type" value="Genomic_DNA"/>
</dbReference>
<name>A0A367KDL9_RHIST</name>
<gene>
    <name evidence="2" type="ORF">CU098_007685</name>
</gene>
<dbReference type="OrthoDB" id="10293712at2759"/>